<dbReference type="EMBL" id="POTM01000051">
    <property type="protein sequence ID" value="TLH64020.1"/>
    <property type="molecule type" value="Genomic_DNA"/>
</dbReference>
<dbReference type="InterPro" id="IPR039422">
    <property type="entry name" value="MarR/SlyA-like"/>
</dbReference>
<dbReference type="Pfam" id="PF12802">
    <property type="entry name" value="MarR_2"/>
    <property type="match status" value="1"/>
</dbReference>
<dbReference type="InterPro" id="IPR000835">
    <property type="entry name" value="HTH_MarR-typ"/>
</dbReference>
<feature type="domain" description="HTH marR-type" evidence="1">
    <location>
        <begin position="11"/>
        <end position="143"/>
    </location>
</feature>
<evidence type="ECO:0000313" key="3">
    <source>
        <dbReference type="Proteomes" id="UP000309984"/>
    </source>
</evidence>
<dbReference type="PANTHER" id="PTHR33164:SF43">
    <property type="entry name" value="HTH-TYPE TRANSCRIPTIONAL REPRESSOR YETL"/>
    <property type="match status" value="1"/>
</dbReference>
<dbReference type="Proteomes" id="UP000309984">
    <property type="component" value="Unassembled WGS sequence"/>
</dbReference>
<dbReference type="AlphaFoldDB" id="A0AA94UCM8"/>
<accession>A0AA94UCM8</accession>
<gene>
    <name evidence="2" type="ORF">C1S79_20545</name>
</gene>
<organism evidence="2 3">
    <name type="scientific">Mycolicibacterium phocaicum</name>
    <dbReference type="NCBI Taxonomy" id="319706"/>
    <lineage>
        <taxon>Bacteria</taxon>
        <taxon>Bacillati</taxon>
        <taxon>Actinomycetota</taxon>
        <taxon>Actinomycetes</taxon>
        <taxon>Mycobacteriales</taxon>
        <taxon>Mycobacteriaceae</taxon>
        <taxon>Mycolicibacterium</taxon>
    </lineage>
</organism>
<dbReference type="GO" id="GO:0006950">
    <property type="term" value="P:response to stress"/>
    <property type="evidence" value="ECO:0007669"/>
    <property type="project" value="TreeGrafter"/>
</dbReference>
<evidence type="ECO:0000313" key="2">
    <source>
        <dbReference type="EMBL" id="TLH64020.1"/>
    </source>
</evidence>
<dbReference type="SMART" id="SM00347">
    <property type="entry name" value="HTH_MARR"/>
    <property type="match status" value="1"/>
</dbReference>
<evidence type="ECO:0000259" key="1">
    <source>
        <dbReference type="PROSITE" id="PS50995"/>
    </source>
</evidence>
<reference evidence="2 3" key="1">
    <citation type="submission" date="2018-01" db="EMBL/GenBank/DDBJ databases">
        <title>Comparative genomics of Mycobacterium mucogenicum and Mycobacterium neoaurum clade members emphasizing tRNA and non-coding RNA.</title>
        <authorList>
            <person name="Behra P.R.K."/>
            <person name="Pettersson B.M.F."/>
            <person name="Das S."/>
            <person name="Dasgupta S."/>
            <person name="Kirsebom L.A."/>
        </authorList>
    </citation>
    <scope>NUCLEOTIDE SEQUENCE [LARGE SCALE GENOMIC DNA]</scope>
    <source>
        <strain evidence="2 3">DSM 45104</strain>
    </source>
</reference>
<dbReference type="InterPro" id="IPR036390">
    <property type="entry name" value="WH_DNA-bd_sf"/>
</dbReference>
<dbReference type="PROSITE" id="PS50995">
    <property type="entry name" value="HTH_MARR_2"/>
    <property type="match status" value="1"/>
</dbReference>
<dbReference type="Gene3D" id="1.10.10.10">
    <property type="entry name" value="Winged helix-like DNA-binding domain superfamily/Winged helix DNA-binding domain"/>
    <property type="match status" value="1"/>
</dbReference>
<dbReference type="RefSeq" id="WP_138250282.1">
    <property type="nucleotide sequence ID" value="NZ_AP022616.1"/>
</dbReference>
<dbReference type="SUPFAM" id="SSF46785">
    <property type="entry name" value="Winged helix' DNA-binding domain"/>
    <property type="match status" value="1"/>
</dbReference>
<sequence>MELESVGQQHNPSLLYAIKQVELGIRSHLDALLRPYGITAPQYTALTVLQHSARLSAADLARHSFVTAQTMGEMVDTLQRLDLITRRADPNHKRRMLISLTDGGHRLLAECSKVVAELEATMVSGLNPRQRQTLRSYLDNCRASLH</sequence>
<keyword evidence="3" id="KW-1185">Reference proteome</keyword>
<proteinExistence type="predicted"/>
<dbReference type="GO" id="GO:0003700">
    <property type="term" value="F:DNA-binding transcription factor activity"/>
    <property type="evidence" value="ECO:0007669"/>
    <property type="project" value="InterPro"/>
</dbReference>
<dbReference type="PANTHER" id="PTHR33164">
    <property type="entry name" value="TRANSCRIPTIONAL REGULATOR, MARR FAMILY"/>
    <property type="match status" value="1"/>
</dbReference>
<protein>
    <submittedName>
        <fullName evidence="2">MarR family transcriptional regulator</fullName>
    </submittedName>
</protein>
<dbReference type="InterPro" id="IPR036388">
    <property type="entry name" value="WH-like_DNA-bd_sf"/>
</dbReference>
<comment type="caution">
    <text evidence="2">The sequence shown here is derived from an EMBL/GenBank/DDBJ whole genome shotgun (WGS) entry which is preliminary data.</text>
</comment>
<name>A0AA94UCM8_9MYCO</name>